<keyword evidence="2" id="KW-0813">Transport</keyword>
<organism evidence="5 6">
    <name type="scientific">Candidatus Promineifilum breve</name>
    <dbReference type="NCBI Taxonomy" id="1806508"/>
    <lineage>
        <taxon>Bacteria</taxon>
        <taxon>Bacillati</taxon>
        <taxon>Chloroflexota</taxon>
        <taxon>Ardenticatenia</taxon>
        <taxon>Candidatus Promineifilales</taxon>
        <taxon>Candidatus Promineifilaceae</taxon>
        <taxon>Candidatus Promineifilum</taxon>
    </lineage>
</organism>
<dbReference type="Pfam" id="PF00496">
    <property type="entry name" value="SBP_bac_5"/>
    <property type="match status" value="2"/>
</dbReference>
<dbReference type="OrthoDB" id="137511at2"/>
<accession>A0A170PDS0</accession>
<evidence type="ECO:0000313" key="6">
    <source>
        <dbReference type="Proteomes" id="UP000215027"/>
    </source>
</evidence>
<dbReference type="AlphaFoldDB" id="A0A170PDS0"/>
<dbReference type="SUPFAM" id="SSF53850">
    <property type="entry name" value="Periplasmic binding protein-like II"/>
    <property type="match status" value="2"/>
</dbReference>
<dbReference type="PANTHER" id="PTHR30290">
    <property type="entry name" value="PERIPLASMIC BINDING COMPONENT OF ABC TRANSPORTER"/>
    <property type="match status" value="1"/>
</dbReference>
<gene>
    <name evidence="5" type="ORF">CFX0092_A0286</name>
</gene>
<evidence type="ECO:0000313" key="5">
    <source>
        <dbReference type="EMBL" id="CUS02167.2"/>
    </source>
</evidence>
<dbReference type="GO" id="GO:0015833">
    <property type="term" value="P:peptide transport"/>
    <property type="evidence" value="ECO:0007669"/>
    <property type="project" value="TreeGrafter"/>
</dbReference>
<dbReference type="KEGG" id="pbf:CFX0092_A0286"/>
<evidence type="ECO:0000256" key="1">
    <source>
        <dbReference type="ARBA" id="ARBA00005695"/>
    </source>
</evidence>
<evidence type="ECO:0000256" key="3">
    <source>
        <dbReference type="ARBA" id="ARBA00022729"/>
    </source>
</evidence>
<dbReference type="Gene3D" id="3.40.190.10">
    <property type="entry name" value="Periplasmic binding protein-like II"/>
    <property type="match status" value="2"/>
</dbReference>
<dbReference type="InterPro" id="IPR000914">
    <property type="entry name" value="SBP_5_dom"/>
</dbReference>
<feature type="domain" description="Solute-binding protein family 5" evidence="4">
    <location>
        <begin position="6"/>
        <end position="222"/>
    </location>
</feature>
<evidence type="ECO:0000256" key="2">
    <source>
        <dbReference type="ARBA" id="ARBA00022448"/>
    </source>
</evidence>
<comment type="similarity">
    <text evidence="1">Belongs to the bacterial solute-binding protein 5 family.</text>
</comment>
<dbReference type="Gene3D" id="3.10.105.10">
    <property type="entry name" value="Dipeptide-binding Protein, Domain 3"/>
    <property type="match status" value="1"/>
</dbReference>
<evidence type="ECO:0000259" key="4">
    <source>
        <dbReference type="Pfam" id="PF00496"/>
    </source>
</evidence>
<name>A0A170PDS0_9CHLR</name>
<keyword evidence="6" id="KW-1185">Reference proteome</keyword>
<dbReference type="InterPro" id="IPR039424">
    <property type="entry name" value="SBP_5"/>
</dbReference>
<keyword evidence="3" id="KW-0732">Signal</keyword>
<protein>
    <submittedName>
        <fullName evidence="5">ABC transporter substrate binding protein (Dipeptide)</fullName>
    </submittedName>
</protein>
<dbReference type="Proteomes" id="UP000215027">
    <property type="component" value="Chromosome I"/>
</dbReference>
<dbReference type="EMBL" id="LN890655">
    <property type="protein sequence ID" value="CUS02167.2"/>
    <property type="molecule type" value="Genomic_DNA"/>
</dbReference>
<reference evidence="5" key="1">
    <citation type="submission" date="2016-01" db="EMBL/GenBank/DDBJ databases">
        <authorList>
            <person name="Mcilroy J.S."/>
            <person name="Karst M S."/>
            <person name="Albertsen M."/>
        </authorList>
    </citation>
    <scope>NUCLEOTIDE SEQUENCE</scope>
    <source>
        <strain evidence="5">Cfx-K</strain>
    </source>
</reference>
<dbReference type="PANTHER" id="PTHR30290:SF9">
    <property type="entry name" value="OLIGOPEPTIDE-BINDING PROTEIN APPA"/>
    <property type="match status" value="1"/>
</dbReference>
<feature type="domain" description="Solute-binding protein family 5" evidence="4">
    <location>
        <begin position="347"/>
        <end position="391"/>
    </location>
</feature>
<proteinExistence type="inferred from homology"/>
<sequence>MGEPAVAETLVFRWQTESAARLLELQSGTVDGIDNPAPDDFESIAADANLQLLERPALNIFYVGMNNTFAPFDNVLVRQAIAMGIDRGRIVDNFYPPGSEVASHFTPCSIPNGCAGDPWHEFNPEAARELLAEAGFPDGFETTISYRDVVRGYLPDPNIVAQDIQAQLAENLNITAEIVVMESGAFLEAADAGTIEGLHLLGWGADYPDMTNFVDYHFGAGSSAQFGDHHEELTTVLAEAASLASDADREPLYIEANNLIRELVPMIPVAHGGSGVAYLAAVQNAHVSPLGNEAFSKMDPGKDTFVWMQNAEPISLYCADETDGESLRACEQVTEALLAYEVGGTAVEPALATACTPNEDLTVWTCTLREGVTFHDGSALDANDVVMSYVIQWDAAHPLHVGNTGAFSYFSALWGGFLNAPPAE</sequence>
<dbReference type="GO" id="GO:1904680">
    <property type="term" value="F:peptide transmembrane transporter activity"/>
    <property type="evidence" value="ECO:0007669"/>
    <property type="project" value="TreeGrafter"/>
</dbReference>